<dbReference type="Proteomes" id="UP000003452">
    <property type="component" value="Unassembled WGS sequence"/>
</dbReference>
<evidence type="ECO:0000313" key="2">
    <source>
        <dbReference type="Proteomes" id="UP000003452"/>
    </source>
</evidence>
<reference evidence="1 2" key="1">
    <citation type="submission" date="2008-08" db="EMBL/GenBank/DDBJ databases">
        <title>Draft genome sequence of Bacteroides plebeius (DSM 17135).</title>
        <authorList>
            <person name="Sudarsanam P."/>
            <person name="Ley R."/>
            <person name="Guruge J."/>
            <person name="Turnbaugh P.J."/>
            <person name="Mahowald M."/>
            <person name="Liep D."/>
            <person name="Gordon J."/>
        </authorList>
    </citation>
    <scope>NUCLEOTIDE SEQUENCE [LARGE SCALE GENOMIC DNA]</scope>
    <source>
        <strain evidence="2">DSM 17135 / JCM 12973 / M2</strain>
    </source>
</reference>
<protein>
    <submittedName>
        <fullName evidence="1">Uncharacterized protein</fullName>
    </submittedName>
</protein>
<dbReference type="EMBL" id="ABQC02000012">
    <property type="protein sequence ID" value="EDY96336.1"/>
    <property type="molecule type" value="Genomic_DNA"/>
</dbReference>
<sequence>MKNYKLLELKIWIWHNLYLKIYAKISEIPIENASACHYFT</sequence>
<dbReference type="HOGENOM" id="CLU_3285157_0_0_10"/>
<reference evidence="1 2" key="2">
    <citation type="submission" date="2008-08" db="EMBL/GenBank/DDBJ databases">
        <authorList>
            <person name="Fulton L."/>
            <person name="Clifton S."/>
            <person name="Fulton B."/>
            <person name="Xu J."/>
            <person name="Minx P."/>
            <person name="Pepin K.H."/>
            <person name="Johnson M."/>
            <person name="Thiruvilangam P."/>
            <person name="Bhonagiri V."/>
            <person name="Nash W.E."/>
            <person name="Mardis E.R."/>
            <person name="Wilson R.K."/>
        </authorList>
    </citation>
    <scope>NUCLEOTIDE SEQUENCE [LARGE SCALE GENOMIC DNA]</scope>
    <source>
        <strain evidence="2">DSM 17135 / JCM 12973 / M2</strain>
    </source>
</reference>
<name>B5CVN8_PHOPM</name>
<comment type="caution">
    <text evidence="1">The sequence shown here is derived from an EMBL/GenBank/DDBJ whole genome shotgun (WGS) entry which is preliminary data.</text>
</comment>
<dbReference type="AlphaFoldDB" id="B5CVN8"/>
<evidence type="ECO:0000313" key="1">
    <source>
        <dbReference type="EMBL" id="EDY96336.1"/>
    </source>
</evidence>
<accession>B5CVN8</accession>
<organism evidence="1 2">
    <name type="scientific">Phocaeicola plebeius (strain DSM 17135 / JCM 12973 / CCUG 54634 / M2)</name>
    <name type="common">Bacteroides plebeius</name>
    <dbReference type="NCBI Taxonomy" id="484018"/>
    <lineage>
        <taxon>Bacteria</taxon>
        <taxon>Pseudomonadati</taxon>
        <taxon>Bacteroidota</taxon>
        <taxon>Bacteroidia</taxon>
        <taxon>Bacteroidales</taxon>
        <taxon>Bacteroidaceae</taxon>
        <taxon>Phocaeicola</taxon>
    </lineage>
</organism>
<gene>
    <name evidence="1" type="ORF">BACPLE_00772</name>
</gene>
<proteinExistence type="predicted"/>